<feature type="transmembrane region" description="Helical" evidence="1">
    <location>
        <begin position="12"/>
        <end position="32"/>
    </location>
</feature>
<dbReference type="RefSeq" id="WP_224454170.1">
    <property type="nucleotide sequence ID" value="NZ_JAIQYZ010000001.1"/>
</dbReference>
<gene>
    <name evidence="2" type="ORF">GCM10009433_16480</name>
</gene>
<evidence type="ECO:0000313" key="3">
    <source>
        <dbReference type="Proteomes" id="UP001500185"/>
    </source>
</evidence>
<feature type="transmembrane region" description="Helical" evidence="1">
    <location>
        <begin position="100"/>
        <end position="124"/>
    </location>
</feature>
<name>A0ABP3VLV9_9FLAO</name>
<protein>
    <recommendedName>
        <fullName evidence="4">DUF4129 domain-containing protein</fullName>
    </recommendedName>
</protein>
<reference evidence="3" key="1">
    <citation type="journal article" date="2019" name="Int. J. Syst. Evol. Microbiol.">
        <title>The Global Catalogue of Microorganisms (GCM) 10K type strain sequencing project: providing services to taxonomists for standard genome sequencing and annotation.</title>
        <authorList>
            <consortium name="The Broad Institute Genomics Platform"/>
            <consortium name="The Broad Institute Genome Sequencing Center for Infectious Disease"/>
            <person name="Wu L."/>
            <person name="Ma J."/>
        </authorList>
    </citation>
    <scope>NUCLEOTIDE SEQUENCE [LARGE SCALE GENOMIC DNA]</scope>
    <source>
        <strain evidence="3">JCM 16231</strain>
    </source>
</reference>
<keyword evidence="3" id="KW-1185">Reference proteome</keyword>
<evidence type="ECO:0008006" key="4">
    <source>
        <dbReference type="Google" id="ProtNLM"/>
    </source>
</evidence>
<keyword evidence="1" id="KW-0812">Transmembrane</keyword>
<keyword evidence="1" id="KW-0472">Membrane</keyword>
<evidence type="ECO:0000313" key="2">
    <source>
        <dbReference type="EMBL" id="GAA0758855.1"/>
    </source>
</evidence>
<organism evidence="2 3">
    <name type="scientific">Psychroflexus lacisalsi</name>
    <dbReference type="NCBI Taxonomy" id="503928"/>
    <lineage>
        <taxon>Bacteria</taxon>
        <taxon>Pseudomonadati</taxon>
        <taxon>Bacteroidota</taxon>
        <taxon>Flavobacteriia</taxon>
        <taxon>Flavobacteriales</taxon>
        <taxon>Flavobacteriaceae</taxon>
        <taxon>Psychroflexus</taxon>
    </lineage>
</organism>
<proteinExistence type="predicted"/>
<evidence type="ECO:0000256" key="1">
    <source>
        <dbReference type="SAM" id="Phobius"/>
    </source>
</evidence>
<dbReference type="Proteomes" id="UP001500185">
    <property type="component" value="Unassembled WGS sequence"/>
</dbReference>
<sequence>MEVKSYHLLNSLVFIFILNWVGTGFMTATPQLQASDSLKKRPDLVEFDKSIVDSYKINEDYNYFKTAEQESAWAKFQNWLNLQWNKFLDWIFSGISEGNFWNYLALVLKILLIVGLLFLIVWLFNKYYVQNRKNAPENKSEINLSEDERLIKKKDLSTLIEEAESDDNFRLASRYLFLNILKHLKETNIIEYQFQKTNADYKSEISDEEIKSDFTYASRFYEFVWYGDFELNATEYNKAKDRFEELITTIHKTKVHG</sequence>
<keyword evidence="1" id="KW-1133">Transmembrane helix</keyword>
<accession>A0ABP3VLV9</accession>
<dbReference type="EMBL" id="BAAAGG010000005">
    <property type="protein sequence ID" value="GAA0758855.1"/>
    <property type="molecule type" value="Genomic_DNA"/>
</dbReference>
<comment type="caution">
    <text evidence="2">The sequence shown here is derived from an EMBL/GenBank/DDBJ whole genome shotgun (WGS) entry which is preliminary data.</text>
</comment>